<dbReference type="AlphaFoldDB" id="A0A319DDH6"/>
<dbReference type="Gene3D" id="3.90.79.10">
    <property type="entry name" value="Nucleoside Triphosphate Pyrophosphohydrolase"/>
    <property type="match status" value="1"/>
</dbReference>
<dbReference type="CDD" id="cd03424">
    <property type="entry name" value="NUDIX_ADPRase_Nudt5_UGPPase_Nudt14"/>
    <property type="match status" value="1"/>
</dbReference>
<comment type="cofactor">
    <cofactor evidence="1">
        <name>Mg(2+)</name>
        <dbReference type="ChEBI" id="CHEBI:18420"/>
    </cofactor>
</comment>
<dbReference type="GO" id="GO:0080041">
    <property type="term" value="F:ADP-ribose pyrophosphohydrolase activity"/>
    <property type="evidence" value="ECO:0007669"/>
    <property type="project" value="TreeGrafter"/>
</dbReference>
<gene>
    <name evidence="4" type="ORF">BO71DRAFT_398126</name>
</gene>
<dbReference type="GO" id="GO:0019693">
    <property type="term" value="P:ribose phosphate metabolic process"/>
    <property type="evidence" value="ECO:0007669"/>
    <property type="project" value="TreeGrafter"/>
</dbReference>
<organism evidence="4 5">
    <name type="scientific">Aspergillus ellipticus CBS 707.79</name>
    <dbReference type="NCBI Taxonomy" id="1448320"/>
    <lineage>
        <taxon>Eukaryota</taxon>
        <taxon>Fungi</taxon>
        <taxon>Dikarya</taxon>
        <taxon>Ascomycota</taxon>
        <taxon>Pezizomycotina</taxon>
        <taxon>Eurotiomycetes</taxon>
        <taxon>Eurotiomycetidae</taxon>
        <taxon>Eurotiales</taxon>
        <taxon>Aspergillaceae</taxon>
        <taxon>Aspergillus</taxon>
        <taxon>Aspergillus subgen. Circumdati</taxon>
    </lineage>
</organism>
<dbReference type="SUPFAM" id="SSF55811">
    <property type="entry name" value="Nudix"/>
    <property type="match status" value="1"/>
</dbReference>
<dbReference type="InterPro" id="IPR000086">
    <property type="entry name" value="NUDIX_hydrolase_dom"/>
</dbReference>
<sequence length="307" mass="33645">MTPWRLSVRHLQPTLRLLPSLAKMSLSTFTVPRNLDHDVSDPIPVSCAADLSRDDLLRFPAFQIWLTTLQRSLKRQQHPSHEFASDPYVLRKIDIQTADYFGGSRLGFLKFKADVSNGNGETLPGSVFLRGGSVGMLLILQPDDVPPSADEEKRAILTIQPRIPAGSLAFAEIPAGMLDDSGSFAGGAAKEIEEETGLIIPQDELIDMTSLALQSAAAPEDGETLQKAMYPSAGGSDEFIPLFLCQKRMVRKDIEDLQGKLTGLRQHGEKITLKVVPLKDLWKEGVRDGKTLAAWALYQGLKGEGKL</sequence>
<keyword evidence="2 4" id="KW-0378">Hydrolase</keyword>
<evidence type="ECO:0000313" key="4">
    <source>
        <dbReference type="EMBL" id="PYH95341.1"/>
    </source>
</evidence>
<dbReference type="InterPro" id="IPR015797">
    <property type="entry name" value="NUDIX_hydrolase-like_dom_sf"/>
</dbReference>
<evidence type="ECO:0000256" key="1">
    <source>
        <dbReference type="ARBA" id="ARBA00001946"/>
    </source>
</evidence>
<reference evidence="4 5" key="1">
    <citation type="submission" date="2018-02" db="EMBL/GenBank/DDBJ databases">
        <title>The genomes of Aspergillus section Nigri reveals drivers in fungal speciation.</title>
        <authorList>
            <consortium name="DOE Joint Genome Institute"/>
            <person name="Vesth T.C."/>
            <person name="Nybo J."/>
            <person name="Theobald S."/>
            <person name="Brandl J."/>
            <person name="Frisvad J.C."/>
            <person name="Nielsen K.F."/>
            <person name="Lyhne E.K."/>
            <person name="Kogle M.E."/>
            <person name="Kuo A."/>
            <person name="Riley R."/>
            <person name="Clum A."/>
            <person name="Nolan M."/>
            <person name="Lipzen A."/>
            <person name="Salamov A."/>
            <person name="Henrissat B."/>
            <person name="Wiebenga A."/>
            <person name="De vries R.P."/>
            <person name="Grigoriev I.V."/>
            <person name="Mortensen U.H."/>
            <person name="Andersen M.R."/>
            <person name="Baker S.E."/>
        </authorList>
    </citation>
    <scope>NUCLEOTIDE SEQUENCE [LARGE SCALE GENOMIC DNA]</scope>
    <source>
        <strain evidence="4 5">CBS 707.79</strain>
    </source>
</reference>
<dbReference type="GO" id="GO:0080042">
    <property type="term" value="F:ADP-glucose pyrophosphohydrolase activity"/>
    <property type="evidence" value="ECO:0007669"/>
    <property type="project" value="TreeGrafter"/>
</dbReference>
<dbReference type="EMBL" id="KZ825855">
    <property type="protein sequence ID" value="PYH95341.1"/>
    <property type="molecule type" value="Genomic_DNA"/>
</dbReference>
<protein>
    <submittedName>
        <fullName evidence="4">NUDIX family hydrolase</fullName>
    </submittedName>
</protein>
<dbReference type="VEuPathDB" id="FungiDB:BO71DRAFT_398126"/>
<dbReference type="PANTHER" id="PTHR11839">
    <property type="entry name" value="UDP/ADP-SUGAR PYROPHOSPHATASE"/>
    <property type="match status" value="1"/>
</dbReference>
<evidence type="ECO:0000256" key="2">
    <source>
        <dbReference type="ARBA" id="ARBA00022801"/>
    </source>
</evidence>
<proteinExistence type="predicted"/>
<accession>A0A319DDH6</accession>
<dbReference type="PANTHER" id="PTHR11839:SF18">
    <property type="entry name" value="NUDIX HYDROLASE DOMAIN-CONTAINING PROTEIN"/>
    <property type="match status" value="1"/>
</dbReference>
<evidence type="ECO:0000259" key="3">
    <source>
        <dbReference type="PROSITE" id="PS51462"/>
    </source>
</evidence>
<dbReference type="Pfam" id="PF00293">
    <property type="entry name" value="NUDIX"/>
    <property type="match status" value="1"/>
</dbReference>
<keyword evidence="5" id="KW-1185">Reference proteome</keyword>
<dbReference type="STRING" id="1448320.A0A319DDH6"/>
<evidence type="ECO:0000313" key="5">
    <source>
        <dbReference type="Proteomes" id="UP000247810"/>
    </source>
</evidence>
<dbReference type="OrthoDB" id="10249920at2759"/>
<dbReference type="FunFam" id="3.90.79.10:FF:000068">
    <property type="entry name" value="NUDIX family hydrolase, putative"/>
    <property type="match status" value="1"/>
</dbReference>
<dbReference type="Proteomes" id="UP000247810">
    <property type="component" value="Unassembled WGS sequence"/>
</dbReference>
<dbReference type="PROSITE" id="PS51462">
    <property type="entry name" value="NUDIX"/>
    <property type="match status" value="1"/>
</dbReference>
<feature type="domain" description="Nudix hydrolase" evidence="3">
    <location>
        <begin position="129"/>
        <end position="299"/>
    </location>
</feature>
<name>A0A319DDH6_9EURO</name>
<dbReference type="GO" id="GO:0006753">
    <property type="term" value="P:nucleoside phosphate metabolic process"/>
    <property type="evidence" value="ECO:0007669"/>
    <property type="project" value="TreeGrafter"/>
</dbReference>